<dbReference type="EMBL" id="QFMX01000009">
    <property type="protein sequence ID" value="PZO72960.1"/>
    <property type="molecule type" value="Genomic_DNA"/>
</dbReference>
<evidence type="ECO:0000256" key="1">
    <source>
        <dbReference type="SAM" id="Phobius"/>
    </source>
</evidence>
<name>A0A2W4YSE3_9SPHN</name>
<feature type="transmembrane region" description="Helical" evidence="1">
    <location>
        <begin position="106"/>
        <end position="125"/>
    </location>
</feature>
<keyword evidence="1" id="KW-0472">Membrane</keyword>
<feature type="transmembrane region" description="Helical" evidence="1">
    <location>
        <begin position="59"/>
        <end position="79"/>
    </location>
</feature>
<feature type="transmembrane region" description="Helical" evidence="1">
    <location>
        <begin position="137"/>
        <end position="157"/>
    </location>
</feature>
<dbReference type="Proteomes" id="UP000249555">
    <property type="component" value="Unassembled WGS sequence"/>
</dbReference>
<evidence type="ECO:0000313" key="2">
    <source>
        <dbReference type="EMBL" id="PZO72960.1"/>
    </source>
</evidence>
<dbReference type="AlphaFoldDB" id="A0A2W4YSE3"/>
<feature type="transmembrane region" description="Helical" evidence="1">
    <location>
        <begin position="18"/>
        <end position="38"/>
    </location>
</feature>
<keyword evidence="1" id="KW-0812">Transmembrane</keyword>
<evidence type="ECO:0000313" key="3">
    <source>
        <dbReference type="Proteomes" id="UP000249555"/>
    </source>
</evidence>
<proteinExistence type="predicted"/>
<gene>
    <name evidence="2" type="ORF">DI640_10835</name>
</gene>
<dbReference type="InterPro" id="IPR021354">
    <property type="entry name" value="DUF2975"/>
</dbReference>
<reference evidence="2 3" key="1">
    <citation type="submission" date="2017-08" db="EMBL/GenBank/DDBJ databases">
        <title>Infants hospitalized years apart are colonized by the same room-sourced microbial strains.</title>
        <authorList>
            <person name="Brooks B."/>
            <person name="Olm M.R."/>
            <person name="Firek B.A."/>
            <person name="Baker R."/>
            <person name="Thomas B.C."/>
            <person name="Morowitz M.J."/>
            <person name="Banfield J.F."/>
        </authorList>
    </citation>
    <scope>NUCLEOTIDE SEQUENCE [LARGE SCALE GENOMIC DNA]</scope>
    <source>
        <strain evidence="2">S2_018_000_R3_119</strain>
    </source>
</reference>
<keyword evidence="1" id="KW-1133">Transmembrane helix</keyword>
<dbReference type="Pfam" id="PF11188">
    <property type="entry name" value="DUF2975"/>
    <property type="match status" value="1"/>
</dbReference>
<protein>
    <submittedName>
        <fullName evidence="2">DUF2975 domain-containing protein</fullName>
    </submittedName>
</protein>
<organism evidence="2 3">
    <name type="scientific">Sphingomonas taxi</name>
    <dbReference type="NCBI Taxonomy" id="1549858"/>
    <lineage>
        <taxon>Bacteria</taxon>
        <taxon>Pseudomonadati</taxon>
        <taxon>Pseudomonadota</taxon>
        <taxon>Alphaproteobacteria</taxon>
        <taxon>Sphingomonadales</taxon>
        <taxon>Sphingomonadaceae</taxon>
        <taxon>Sphingomonas</taxon>
    </lineage>
</organism>
<sequence length="171" mass="18686">MQDRFLGIASGLVRFAHWLNWVVAIGFVIAIILSFVFGGALTAQISTKYHGQHVAETIAYLRIVAVISIAVCAAVYQLFSRLLAIVETVRAGDPFVVANADRLQRIGWALCAIQVLDLVFGAIVLMLDRIGVEHATWVPGFTGWIGVVMIFVLARVFRLGAAMRDDLAMTV</sequence>
<comment type="caution">
    <text evidence="2">The sequence shown here is derived from an EMBL/GenBank/DDBJ whole genome shotgun (WGS) entry which is preliminary data.</text>
</comment>
<accession>A0A2W4YSE3</accession>